<comment type="subcellular location">
    <subcellularLocation>
        <location evidence="1">Membrane</location>
        <topology evidence="1">Single-pass type I membrane protein</topology>
    </subcellularLocation>
</comment>
<accession>A0A6V7NL21</accession>
<dbReference type="InterPro" id="IPR000719">
    <property type="entry name" value="Prot_kinase_dom"/>
</dbReference>
<dbReference type="GO" id="GO:0004674">
    <property type="term" value="F:protein serine/threonine kinase activity"/>
    <property type="evidence" value="ECO:0007669"/>
    <property type="project" value="UniProtKB-EC"/>
</dbReference>
<dbReference type="InterPro" id="IPR008271">
    <property type="entry name" value="Ser/Thr_kinase_AS"/>
</dbReference>
<dbReference type="SUPFAM" id="SSF51110">
    <property type="entry name" value="alpha-D-mannose-specific plant lectins"/>
    <property type="match status" value="1"/>
</dbReference>
<evidence type="ECO:0000256" key="2">
    <source>
        <dbReference type="ARBA" id="ARBA00012513"/>
    </source>
</evidence>
<keyword evidence="5" id="KW-1133">Transmembrane helix</keyword>
<evidence type="ECO:0000256" key="6">
    <source>
        <dbReference type="ARBA" id="ARBA00023136"/>
    </source>
</evidence>
<evidence type="ECO:0000259" key="11">
    <source>
        <dbReference type="PROSITE" id="PS50011"/>
    </source>
</evidence>
<dbReference type="PANTHER" id="PTHR47974">
    <property type="entry name" value="OS07G0415500 PROTEIN"/>
    <property type="match status" value="1"/>
</dbReference>
<comment type="catalytic activity">
    <reaction evidence="10">
        <text>L-seryl-[protein] + ATP = O-phospho-L-seryl-[protein] + ADP + H(+)</text>
        <dbReference type="Rhea" id="RHEA:17989"/>
        <dbReference type="Rhea" id="RHEA-COMP:9863"/>
        <dbReference type="Rhea" id="RHEA-COMP:11604"/>
        <dbReference type="ChEBI" id="CHEBI:15378"/>
        <dbReference type="ChEBI" id="CHEBI:29999"/>
        <dbReference type="ChEBI" id="CHEBI:30616"/>
        <dbReference type="ChEBI" id="CHEBI:83421"/>
        <dbReference type="ChEBI" id="CHEBI:456216"/>
        <dbReference type="EC" id="2.7.11.1"/>
    </reaction>
</comment>
<keyword evidence="7" id="KW-1015">Disulfide bond</keyword>
<proteinExistence type="predicted"/>
<keyword evidence="4" id="KW-0732">Signal</keyword>
<dbReference type="EMBL" id="LR862139">
    <property type="protein sequence ID" value="CAD1819305.1"/>
    <property type="molecule type" value="Genomic_DNA"/>
</dbReference>
<evidence type="ECO:0000259" key="12">
    <source>
        <dbReference type="PROSITE" id="PS50927"/>
    </source>
</evidence>
<dbReference type="SMART" id="SM00220">
    <property type="entry name" value="S_TKc"/>
    <property type="match status" value="1"/>
</dbReference>
<dbReference type="SUPFAM" id="SSF56112">
    <property type="entry name" value="Protein kinase-like (PK-like)"/>
    <property type="match status" value="1"/>
</dbReference>
<organism evidence="14">
    <name type="scientific">Ananas comosus var. bracteatus</name>
    <name type="common">red pineapple</name>
    <dbReference type="NCBI Taxonomy" id="296719"/>
    <lineage>
        <taxon>Eukaryota</taxon>
        <taxon>Viridiplantae</taxon>
        <taxon>Streptophyta</taxon>
        <taxon>Embryophyta</taxon>
        <taxon>Tracheophyta</taxon>
        <taxon>Spermatophyta</taxon>
        <taxon>Magnoliopsida</taxon>
        <taxon>Liliopsida</taxon>
        <taxon>Poales</taxon>
        <taxon>Bromeliaceae</taxon>
        <taxon>Bromelioideae</taxon>
        <taxon>Ananas</taxon>
    </lineage>
</organism>
<name>A0A6V7NL21_ANACO</name>
<evidence type="ECO:0000256" key="7">
    <source>
        <dbReference type="ARBA" id="ARBA00023157"/>
    </source>
</evidence>
<dbReference type="PROSITE" id="PS00108">
    <property type="entry name" value="PROTEIN_KINASE_ST"/>
    <property type="match status" value="1"/>
</dbReference>
<evidence type="ECO:0000256" key="1">
    <source>
        <dbReference type="ARBA" id="ARBA00004479"/>
    </source>
</evidence>
<dbReference type="EC" id="2.7.11.1" evidence="2"/>
<dbReference type="PROSITE" id="PS50948">
    <property type="entry name" value="PAN"/>
    <property type="match status" value="1"/>
</dbReference>
<dbReference type="InterPro" id="IPR036426">
    <property type="entry name" value="Bulb-type_lectin_dom_sf"/>
</dbReference>
<dbReference type="Pfam" id="PF00069">
    <property type="entry name" value="Pkinase"/>
    <property type="match status" value="1"/>
</dbReference>
<dbReference type="FunFam" id="2.90.10.10:FF:000002">
    <property type="entry name" value="Serine/threonine-protein kinase"/>
    <property type="match status" value="1"/>
</dbReference>
<evidence type="ECO:0000256" key="3">
    <source>
        <dbReference type="ARBA" id="ARBA00022692"/>
    </source>
</evidence>
<evidence type="ECO:0000313" key="14">
    <source>
        <dbReference type="EMBL" id="CAD1819305.1"/>
    </source>
</evidence>
<feature type="domain" description="Bulb-type lectin" evidence="12">
    <location>
        <begin position="3"/>
        <end position="124"/>
    </location>
</feature>
<dbReference type="GO" id="GO:0048544">
    <property type="term" value="P:recognition of pollen"/>
    <property type="evidence" value="ECO:0007669"/>
    <property type="project" value="InterPro"/>
</dbReference>
<dbReference type="InterPro" id="IPR011009">
    <property type="entry name" value="Kinase-like_dom_sf"/>
</dbReference>
<keyword evidence="8" id="KW-0675">Receptor</keyword>
<dbReference type="InterPro" id="IPR001480">
    <property type="entry name" value="Bulb-type_lectin_dom"/>
</dbReference>
<dbReference type="InterPro" id="IPR000858">
    <property type="entry name" value="S_locus_glycoprot_dom"/>
</dbReference>
<evidence type="ECO:0000256" key="5">
    <source>
        <dbReference type="ARBA" id="ARBA00022989"/>
    </source>
</evidence>
<keyword evidence="6" id="KW-0472">Membrane</keyword>
<dbReference type="Pfam" id="PF08276">
    <property type="entry name" value="PAN_2"/>
    <property type="match status" value="1"/>
</dbReference>
<dbReference type="Pfam" id="PF01453">
    <property type="entry name" value="B_lectin"/>
    <property type="match status" value="1"/>
</dbReference>
<dbReference type="InterPro" id="IPR003609">
    <property type="entry name" value="Pan_app"/>
</dbReference>
<dbReference type="CDD" id="cd00028">
    <property type="entry name" value="B_lectin"/>
    <property type="match status" value="1"/>
</dbReference>
<protein>
    <recommendedName>
        <fullName evidence="2">non-specific serine/threonine protein kinase</fullName>
        <ecNumber evidence="2">2.7.11.1</ecNumber>
    </recommendedName>
</protein>
<gene>
    <name evidence="14" type="ORF">CB5_LOCUS2516</name>
</gene>
<dbReference type="PROSITE" id="PS50011">
    <property type="entry name" value="PROTEIN_KINASE_DOM"/>
    <property type="match status" value="1"/>
</dbReference>
<dbReference type="Pfam" id="PF00954">
    <property type="entry name" value="S_locus_glycop"/>
    <property type="match status" value="1"/>
</dbReference>
<dbReference type="GO" id="GO:0051707">
    <property type="term" value="P:response to other organism"/>
    <property type="evidence" value="ECO:0007669"/>
    <property type="project" value="UniProtKB-ARBA"/>
</dbReference>
<dbReference type="CDD" id="cd01098">
    <property type="entry name" value="PAN_AP_plant"/>
    <property type="match status" value="1"/>
</dbReference>
<evidence type="ECO:0000256" key="9">
    <source>
        <dbReference type="ARBA" id="ARBA00047899"/>
    </source>
</evidence>
<dbReference type="Gene3D" id="3.30.200.20">
    <property type="entry name" value="Phosphorylase Kinase, domain 1"/>
    <property type="match status" value="1"/>
</dbReference>
<dbReference type="AlphaFoldDB" id="A0A6V7NL21"/>
<dbReference type="PROSITE" id="PS50927">
    <property type="entry name" value="BULB_LECTIN"/>
    <property type="match status" value="1"/>
</dbReference>
<evidence type="ECO:0000256" key="8">
    <source>
        <dbReference type="ARBA" id="ARBA00023170"/>
    </source>
</evidence>
<feature type="domain" description="Protein kinase" evidence="11">
    <location>
        <begin position="346"/>
        <end position="626"/>
    </location>
</feature>
<reference evidence="14" key="1">
    <citation type="submission" date="2020-07" db="EMBL/GenBank/DDBJ databases">
        <authorList>
            <person name="Lin J."/>
        </authorList>
    </citation>
    <scope>NUCLEOTIDE SEQUENCE</scope>
</reference>
<dbReference type="Gene3D" id="2.90.10.10">
    <property type="entry name" value="Bulb-type lectin domain"/>
    <property type="match status" value="1"/>
</dbReference>
<evidence type="ECO:0000256" key="10">
    <source>
        <dbReference type="ARBA" id="ARBA00048679"/>
    </source>
</evidence>
<evidence type="ECO:0000256" key="4">
    <source>
        <dbReference type="ARBA" id="ARBA00022729"/>
    </source>
</evidence>
<evidence type="ECO:0000259" key="13">
    <source>
        <dbReference type="PROSITE" id="PS50948"/>
    </source>
</evidence>
<dbReference type="GO" id="GO:0016020">
    <property type="term" value="C:membrane"/>
    <property type="evidence" value="ECO:0007669"/>
    <property type="project" value="UniProtKB-SubCell"/>
</dbReference>
<dbReference type="SMART" id="SM00108">
    <property type="entry name" value="B_lectin"/>
    <property type="match status" value="1"/>
</dbReference>
<dbReference type="GO" id="GO:0005524">
    <property type="term" value="F:ATP binding"/>
    <property type="evidence" value="ECO:0007669"/>
    <property type="project" value="InterPro"/>
</dbReference>
<sequence length="656" mass="72793">MAADTISPTQPLSGTQKLVSKGGKFALGFFQPGNSSWYVGIWYNTISQLTALWVANRETPIADPDSSELTISDSGDLVLFNPSKSPIWSAGANITSNSTVAVILDTGNLVLRDGSDPSRVFWQSIDHPTDTWFPGAPGVYSLELDPNGTSQFFIQWNKTVVYWSSGPWNGQIFSNVPEMTGKMANYIYKFEYVSNATENYITYSLTDDTIASRFIMHSEGQIQELTWVEPSGWMLFWSQPRAQCEVYALCGPFGTCNQNSLPFCNCMKGFREKYPSDWSLEDQNGGCVRNTQLNCGVQSSAKTQKDKFYPMNSVKLPDNPRSLEVGSADDCESACLNNCSCTAYSYDSGCSLWYGDLVNLQEQYSGTGRGALYLRLAASELPSSKSHKAGEKQFRTEVSTIGTIQHVNLIRLLGFCSEGTRRLLVYEYMPKGSLDMQLFQSNSAILSWNTRYQIAVGTARGLAYLHEKCRDCIIHCDIKPENILLDSSFVPKVADFGLAKLMGRDFSRVLTTMRGTRGYLAPEWISGVAITAKADVYSYGKMLFEIISGRRNSEQGERSQSGFFPSLAAKKLIEGDVQSLLNLKLNEDANIEELERACKVACWCIQDDESSRPTMGQVVQILEGFLEVNMPPIPRSLQVLGESPDCINFFSDISSS</sequence>
<dbReference type="Gene3D" id="1.10.510.10">
    <property type="entry name" value="Transferase(Phosphotransferase) domain 1"/>
    <property type="match status" value="1"/>
</dbReference>
<dbReference type="PANTHER" id="PTHR47974:SF19">
    <property type="entry name" value="RECEPTOR-LIKE SERINE_THREONINE-PROTEIN KINASE"/>
    <property type="match status" value="1"/>
</dbReference>
<dbReference type="FunFam" id="1.10.510.10:FF:000227">
    <property type="entry name" value="Serine/threonine-protein kinase"/>
    <property type="match status" value="1"/>
</dbReference>
<feature type="domain" description="Apple" evidence="13">
    <location>
        <begin position="295"/>
        <end position="377"/>
    </location>
</feature>
<comment type="catalytic activity">
    <reaction evidence="9">
        <text>L-threonyl-[protein] + ATP = O-phospho-L-threonyl-[protein] + ADP + H(+)</text>
        <dbReference type="Rhea" id="RHEA:46608"/>
        <dbReference type="Rhea" id="RHEA-COMP:11060"/>
        <dbReference type="Rhea" id="RHEA-COMP:11605"/>
        <dbReference type="ChEBI" id="CHEBI:15378"/>
        <dbReference type="ChEBI" id="CHEBI:30013"/>
        <dbReference type="ChEBI" id="CHEBI:30616"/>
        <dbReference type="ChEBI" id="CHEBI:61977"/>
        <dbReference type="ChEBI" id="CHEBI:456216"/>
        <dbReference type="EC" id="2.7.11.1"/>
    </reaction>
</comment>
<keyword evidence="3" id="KW-0812">Transmembrane</keyword>
<dbReference type="SMART" id="SM00473">
    <property type="entry name" value="PAN_AP"/>
    <property type="match status" value="1"/>
</dbReference>